<keyword evidence="3 6" id="KW-0328">Glycosyltransferase</keyword>
<keyword evidence="9" id="KW-1185">Reference proteome</keyword>
<evidence type="ECO:0000256" key="2">
    <source>
        <dbReference type="ARBA" id="ARBA00011971"/>
    </source>
</evidence>
<keyword evidence="6" id="KW-0460">Magnesium</keyword>
<protein>
    <recommendedName>
        <fullName evidence="2 6">Orotate phosphoribosyltransferase</fullName>
        <shortName evidence="6">OPRT</shortName>
        <shortName evidence="6">OPRTase</shortName>
        <ecNumber evidence="2 6">2.4.2.10</ecNumber>
    </recommendedName>
</protein>
<keyword evidence="5 6" id="KW-0665">Pyrimidine biosynthesis</keyword>
<dbReference type="GO" id="GO:0004588">
    <property type="term" value="F:orotate phosphoribosyltransferase activity"/>
    <property type="evidence" value="ECO:0007669"/>
    <property type="project" value="UniProtKB-EC"/>
</dbReference>
<evidence type="ECO:0000256" key="6">
    <source>
        <dbReference type="HAMAP-Rule" id="MF_01208"/>
    </source>
</evidence>
<evidence type="ECO:0000313" key="9">
    <source>
        <dbReference type="Proteomes" id="UP001056109"/>
    </source>
</evidence>
<dbReference type="RefSeq" id="WP_252672591.1">
    <property type="nucleotide sequence ID" value="NZ_CP099547.1"/>
</dbReference>
<dbReference type="PANTHER" id="PTHR19278">
    <property type="entry name" value="OROTATE PHOSPHORIBOSYLTRANSFERASE"/>
    <property type="match status" value="1"/>
</dbReference>
<feature type="binding site" description="in other chain" evidence="6">
    <location>
        <begin position="122"/>
        <end position="130"/>
    </location>
    <ligand>
        <name>5-phospho-alpha-D-ribose 1-diphosphate</name>
        <dbReference type="ChEBI" id="CHEBI:58017"/>
        <note>ligand shared between dimeric partners</note>
    </ligand>
</feature>
<feature type="binding site" evidence="6">
    <location>
        <position position="126"/>
    </location>
    <ligand>
        <name>orotate</name>
        <dbReference type="ChEBI" id="CHEBI:30839"/>
    </ligand>
</feature>
<evidence type="ECO:0000256" key="3">
    <source>
        <dbReference type="ARBA" id="ARBA00022676"/>
    </source>
</evidence>
<dbReference type="InterPro" id="IPR000836">
    <property type="entry name" value="PRTase_dom"/>
</dbReference>
<dbReference type="InterPro" id="IPR023031">
    <property type="entry name" value="OPRT"/>
</dbReference>
<dbReference type="HAMAP" id="MF_01208">
    <property type="entry name" value="PyrE"/>
    <property type="match status" value="1"/>
</dbReference>
<dbReference type="InterPro" id="IPR004467">
    <property type="entry name" value="Or_phspho_trans_dom"/>
</dbReference>
<proteinExistence type="inferred from homology"/>
<dbReference type="EMBL" id="CP099547">
    <property type="protein sequence ID" value="USR78777.1"/>
    <property type="molecule type" value="Genomic_DNA"/>
</dbReference>
<feature type="binding site" evidence="6">
    <location>
        <position position="100"/>
    </location>
    <ligand>
        <name>5-phospho-alpha-D-ribose 1-diphosphate</name>
        <dbReference type="ChEBI" id="CHEBI:58017"/>
        <note>ligand shared between dimeric partners</note>
    </ligand>
</feature>
<evidence type="ECO:0000259" key="7">
    <source>
        <dbReference type="Pfam" id="PF00156"/>
    </source>
</evidence>
<evidence type="ECO:0000256" key="4">
    <source>
        <dbReference type="ARBA" id="ARBA00022679"/>
    </source>
</evidence>
<dbReference type="CDD" id="cd06223">
    <property type="entry name" value="PRTases_typeI"/>
    <property type="match status" value="1"/>
</dbReference>
<reference evidence="8" key="1">
    <citation type="submission" date="2022-06" db="EMBL/GenBank/DDBJ databases">
        <title>Complete Genome Sequence of Arcanobacterium pinnipediorum strain DSM 28752 isolated from a harbour seal.</title>
        <authorList>
            <person name="Borowiak M."/>
            <person name="Kreitlow A."/>
            <person name="Alssahen M."/>
            <person name="Malorny B."/>
            <person name="Laemmler C."/>
            <person name="Prenger-Berninghoff E."/>
            <person name="Siebert U."/>
            <person name="Ploetz M."/>
            <person name="Abdulmawjood A."/>
        </authorList>
    </citation>
    <scope>NUCLEOTIDE SEQUENCE</scope>
    <source>
        <strain evidence="8">DSM 28752</strain>
    </source>
</reference>
<feature type="binding site" evidence="6">
    <location>
        <position position="96"/>
    </location>
    <ligand>
        <name>5-phospho-alpha-D-ribose 1-diphosphate</name>
        <dbReference type="ChEBI" id="CHEBI:58017"/>
        <note>ligand shared between dimeric partners</note>
    </ligand>
</feature>
<sequence>MNIAHTVAGALLDIKAIFLRPDDPFTWASGIKSPIYTDNRLVLTAPTQRTVVEDALAARIHEMFPEAEVLMGTATAGIAHAALAAERLGLPMGYVRSSAKDHGRTNQIEGRLEPGAKVVVVEDLISTGGSVIDVVHALRAAQADVLGIVALFSYGMQAATDAMIAADVALTTLTTFDDVIELAAQTGRIPASDIPRLRAFRDNPRDDAWMRIGQ</sequence>
<evidence type="ECO:0000313" key="8">
    <source>
        <dbReference type="EMBL" id="USR78777.1"/>
    </source>
</evidence>
<comment type="caution">
    <text evidence="6">Lacks conserved residue(s) required for the propagation of feature annotation.</text>
</comment>
<dbReference type="PANTHER" id="PTHR19278:SF9">
    <property type="entry name" value="URIDINE 5'-MONOPHOSPHATE SYNTHASE"/>
    <property type="match status" value="1"/>
</dbReference>
<gene>
    <name evidence="6 8" type="primary">pyrE</name>
    <name evidence="8" type="ORF">NG665_05120</name>
</gene>
<comment type="function">
    <text evidence="6">Catalyzes the transfer of a ribosyl phosphate group from 5-phosphoribose 1-diphosphate to orotate, leading to the formation of orotidine monophosphate (OMP).</text>
</comment>
<organism evidence="8 9">
    <name type="scientific">Arcanobacterium pinnipediorum</name>
    <dbReference type="NCBI Taxonomy" id="1503041"/>
    <lineage>
        <taxon>Bacteria</taxon>
        <taxon>Bacillati</taxon>
        <taxon>Actinomycetota</taxon>
        <taxon>Actinomycetes</taxon>
        <taxon>Actinomycetales</taxon>
        <taxon>Actinomycetaceae</taxon>
        <taxon>Arcanobacterium</taxon>
    </lineage>
</organism>
<dbReference type="Gene3D" id="3.40.50.2020">
    <property type="match status" value="1"/>
</dbReference>
<comment type="pathway">
    <text evidence="1 6">Pyrimidine metabolism; UMP biosynthesis via de novo pathway; UMP from orotate: step 1/2.</text>
</comment>
<comment type="similarity">
    <text evidence="6">Belongs to the purine/pyrimidine phosphoribosyltransferase family. PyrE subfamily.</text>
</comment>
<keyword evidence="4 6" id="KW-0808">Transferase</keyword>
<dbReference type="Pfam" id="PF00156">
    <property type="entry name" value="Pribosyltran"/>
    <property type="match status" value="1"/>
</dbReference>
<evidence type="ECO:0000256" key="1">
    <source>
        <dbReference type="ARBA" id="ARBA00004889"/>
    </source>
</evidence>
<dbReference type="SUPFAM" id="SSF53271">
    <property type="entry name" value="PRTase-like"/>
    <property type="match status" value="1"/>
</dbReference>
<comment type="catalytic activity">
    <reaction evidence="6">
        <text>orotidine 5'-phosphate + diphosphate = orotate + 5-phospho-alpha-D-ribose 1-diphosphate</text>
        <dbReference type="Rhea" id="RHEA:10380"/>
        <dbReference type="ChEBI" id="CHEBI:30839"/>
        <dbReference type="ChEBI" id="CHEBI:33019"/>
        <dbReference type="ChEBI" id="CHEBI:57538"/>
        <dbReference type="ChEBI" id="CHEBI:58017"/>
        <dbReference type="EC" id="2.4.2.10"/>
    </reaction>
</comment>
<dbReference type="EC" id="2.4.2.10" evidence="2 6"/>
<comment type="subunit">
    <text evidence="6">Homodimer.</text>
</comment>
<evidence type="ECO:0000256" key="5">
    <source>
        <dbReference type="ARBA" id="ARBA00022975"/>
    </source>
</evidence>
<comment type="cofactor">
    <cofactor evidence="6">
        <name>Mg(2+)</name>
        <dbReference type="ChEBI" id="CHEBI:18420"/>
    </cofactor>
</comment>
<feature type="binding site" evidence="6">
    <location>
        <position position="102"/>
    </location>
    <ligand>
        <name>5-phospho-alpha-D-ribose 1-diphosphate</name>
        <dbReference type="ChEBI" id="CHEBI:58017"/>
        <note>ligand shared between dimeric partners</note>
    </ligand>
</feature>
<dbReference type="NCBIfam" id="TIGR00336">
    <property type="entry name" value="pyrE"/>
    <property type="match status" value="1"/>
</dbReference>
<dbReference type="Proteomes" id="UP001056109">
    <property type="component" value="Chromosome"/>
</dbReference>
<dbReference type="InterPro" id="IPR029057">
    <property type="entry name" value="PRTase-like"/>
</dbReference>
<accession>A0ABY5AFX6</accession>
<name>A0ABY5AFX6_9ACTO</name>
<feature type="domain" description="Phosphoribosyltransferase" evidence="7">
    <location>
        <begin position="55"/>
        <end position="155"/>
    </location>
</feature>